<dbReference type="PANTHER" id="PTHR33221">
    <property type="entry name" value="WINGED HELIX-TURN-HELIX TRANSCRIPTIONAL REGULATOR, RRF2 FAMILY"/>
    <property type="match status" value="1"/>
</dbReference>
<dbReference type="GO" id="GO:0005829">
    <property type="term" value="C:cytosol"/>
    <property type="evidence" value="ECO:0007669"/>
    <property type="project" value="TreeGrafter"/>
</dbReference>
<dbReference type="KEGG" id="salj:SMD11_1681"/>
<dbReference type="InterPro" id="IPR036390">
    <property type="entry name" value="WH_DNA-bd_sf"/>
</dbReference>
<dbReference type="PROSITE" id="PS01332">
    <property type="entry name" value="HTH_RRF2_1"/>
    <property type="match status" value="1"/>
</dbReference>
<dbReference type="RefSeq" id="WP_087925811.1">
    <property type="nucleotide sequence ID" value="NZ_CP021744.1"/>
</dbReference>
<dbReference type="GO" id="GO:0003677">
    <property type="term" value="F:DNA binding"/>
    <property type="evidence" value="ECO:0007669"/>
    <property type="project" value="UniProtKB-KW"/>
</dbReference>
<evidence type="ECO:0008006" key="4">
    <source>
        <dbReference type="Google" id="ProtNLM"/>
    </source>
</evidence>
<dbReference type="InterPro" id="IPR000944">
    <property type="entry name" value="Tscrpt_reg_Rrf2"/>
</dbReference>
<dbReference type="Proteomes" id="UP000195755">
    <property type="component" value="Chromosome"/>
</dbReference>
<dbReference type="PROSITE" id="PS51197">
    <property type="entry name" value="HTH_RRF2_2"/>
    <property type="match status" value="1"/>
</dbReference>
<dbReference type="Gene3D" id="1.10.10.10">
    <property type="entry name" value="Winged helix-like DNA-binding domain superfamily/Winged helix DNA-binding domain"/>
    <property type="match status" value="1"/>
</dbReference>
<accession>A0A1Z2KZ68</accession>
<evidence type="ECO:0000256" key="1">
    <source>
        <dbReference type="ARBA" id="ARBA00023125"/>
    </source>
</evidence>
<dbReference type="SUPFAM" id="SSF46785">
    <property type="entry name" value="Winged helix' DNA-binding domain"/>
    <property type="match status" value="1"/>
</dbReference>
<dbReference type="Pfam" id="PF02082">
    <property type="entry name" value="Rrf2"/>
    <property type="match status" value="1"/>
</dbReference>
<keyword evidence="1" id="KW-0238">DNA-binding</keyword>
<dbReference type="InterPro" id="IPR030489">
    <property type="entry name" value="TR_Rrf2-type_CS"/>
</dbReference>
<dbReference type="AlphaFoldDB" id="A0A1Z2KZ68"/>
<sequence length="155" mass="16905">MRISAKSDYALRAMAQLARDGADGCPVKAVRLASEQDIPLKFLQGVLSELKRARLVHSTRGPEGGFVLARPAAEITLADVYRAIDGPLINVRDTRLSDIGYAGPAEPLRELWMAARSSLRNVLEQVTLADLDAGSLPAAVTELAEQYRRDVRTYS</sequence>
<dbReference type="EMBL" id="CP021744">
    <property type="protein sequence ID" value="ARZ67342.1"/>
    <property type="molecule type" value="Genomic_DNA"/>
</dbReference>
<reference evidence="2 3" key="1">
    <citation type="submission" date="2017-06" db="EMBL/GenBank/DDBJ databases">
        <title>Streptomyces albireticuli Genome sequencing and assembly.</title>
        <authorList>
            <person name="Wang Y."/>
            <person name="Du B."/>
            <person name="Ding Y."/>
            <person name="Liu H."/>
            <person name="Hou Q."/>
            <person name="Liu K."/>
            <person name="Yao L."/>
            <person name="Wang C."/>
        </authorList>
    </citation>
    <scope>NUCLEOTIDE SEQUENCE [LARGE SCALE GENOMIC DNA]</scope>
    <source>
        <strain evidence="2 3">MDJK11</strain>
    </source>
</reference>
<evidence type="ECO:0000313" key="3">
    <source>
        <dbReference type="Proteomes" id="UP000195755"/>
    </source>
</evidence>
<gene>
    <name evidence="2" type="ORF">SMD11_1681</name>
</gene>
<name>A0A1Z2KZ68_9ACTN</name>
<organism evidence="2 3">
    <name type="scientific">Streptomyces albireticuli</name>
    <dbReference type="NCBI Taxonomy" id="1940"/>
    <lineage>
        <taxon>Bacteria</taxon>
        <taxon>Bacillati</taxon>
        <taxon>Actinomycetota</taxon>
        <taxon>Actinomycetes</taxon>
        <taxon>Kitasatosporales</taxon>
        <taxon>Streptomycetaceae</taxon>
        <taxon>Streptomyces</taxon>
    </lineage>
</organism>
<protein>
    <recommendedName>
        <fullName evidence="4">Transcriptional regulator</fullName>
    </recommendedName>
</protein>
<dbReference type="OrthoDB" id="9808360at2"/>
<evidence type="ECO:0000313" key="2">
    <source>
        <dbReference type="EMBL" id="ARZ67342.1"/>
    </source>
</evidence>
<dbReference type="NCBIfam" id="TIGR00738">
    <property type="entry name" value="rrf2_super"/>
    <property type="match status" value="1"/>
</dbReference>
<dbReference type="PANTHER" id="PTHR33221:SF5">
    <property type="entry name" value="HTH-TYPE TRANSCRIPTIONAL REGULATOR ISCR"/>
    <property type="match status" value="1"/>
</dbReference>
<dbReference type="InterPro" id="IPR036388">
    <property type="entry name" value="WH-like_DNA-bd_sf"/>
</dbReference>
<proteinExistence type="predicted"/>
<dbReference type="GO" id="GO:0003700">
    <property type="term" value="F:DNA-binding transcription factor activity"/>
    <property type="evidence" value="ECO:0007669"/>
    <property type="project" value="TreeGrafter"/>
</dbReference>